<feature type="region of interest" description="Disordered" evidence="1">
    <location>
        <begin position="476"/>
        <end position="561"/>
    </location>
</feature>
<accession>A0A3N4HAV2</accession>
<dbReference type="AlphaFoldDB" id="A0A3N4HAV2"/>
<evidence type="ECO:0000256" key="1">
    <source>
        <dbReference type="SAM" id="MobiDB-lite"/>
    </source>
</evidence>
<sequence>ETSVFKANKLDLHPPDSTTSKNTVSKDPQQTLLPNTTSPSISLIIVPKPSNKRRATFQLTPEELKRHMASLPMTERAALLTGAAKGLKKKEYAKLYNHPSTRGEMKGQITGSKILYDCVTDYLEETTKFYCFPRIKEEVGYPTDRDLAIMKDRIAVGHYVPKEPKKSKKTTTAASKKAAASKKIPEIAKHMSAWKKRQDAVKKAKDKLISCDKQGIMPAPEVQALASVDLEEEAQTYEQELKDLEELHGVNGDEPTTEEESGKEPERENIYGGITSAMKHEVIHAMGVFGILARTIANKDQWNKVLRWMVVNSKFIPDSIRIALSEGSSILNPGEDFNNPTIKFADEDWTQWRRFFWHALDCVCTEMASGWKESRQTALKVKEKLMSDEENFGWVIEADAAIEEAKTEEVEENGVVRPKHLSEIRAEDVMDFEQFTYARHPYADWSWEAWDLHCEMAKEESKARLEKAAAKEAEDKKKAAEEAEQKKAEKAEAARLKAAEQAEKKKAEKAEAAKEKAEKEAEEKRLEDEKAAKEKAEQEEEERRRAEEDEEERRRIAAEGY</sequence>
<proteinExistence type="predicted"/>
<dbReference type="EMBL" id="ML120175">
    <property type="protein sequence ID" value="RPA70636.1"/>
    <property type="molecule type" value="Genomic_DNA"/>
</dbReference>
<keyword evidence="3" id="KW-1185">Reference proteome</keyword>
<evidence type="ECO:0000313" key="3">
    <source>
        <dbReference type="Proteomes" id="UP000275078"/>
    </source>
</evidence>
<organism evidence="2 3">
    <name type="scientific">Ascobolus immersus RN42</name>
    <dbReference type="NCBI Taxonomy" id="1160509"/>
    <lineage>
        <taxon>Eukaryota</taxon>
        <taxon>Fungi</taxon>
        <taxon>Dikarya</taxon>
        <taxon>Ascomycota</taxon>
        <taxon>Pezizomycotina</taxon>
        <taxon>Pezizomycetes</taxon>
        <taxon>Pezizales</taxon>
        <taxon>Ascobolaceae</taxon>
        <taxon>Ascobolus</taxon>
    </lineage>
</organism>
<feature type="region of interest" description="Disordered" evidence="1">
    <location>
        <begin position="1"/>
        <end position="36"/>
    </location>
</feature>
<dbReference type="Proteomes" id="UP000275078">
    <property type="component" value="Unassembled WGS sequence"/>
</dbReference>
<reference evidence="2 3" key="1">
    <citation type="journal article" date="2018" name="Nat. Ecol. Evol.">
        <title>Pezizomycetes genomes reveal the molecular basis of ectomycorrhizal truffle lifestyle.</title>
        <authorList>
            <person name="Murat C."/>
            <person name="Payen T."/>
            <person name="Noel B."/>
            <person name="Kuo A."/>
            <person name="Morin E."/>
            <person name="Chen J."/>
            <person name="Kohler A."/>
            <person name="Krizsan K."/>
            <person name="Balestrini R."/>
            <person name="Da Silva C."/>
            <person name="Montanini B."/>
            <person name="Hainaut M."/>
            <person name="Levati E."/>
            <person name="Barry K.W."/>
            <person name="Belfiori B."/>
            <person name="Cichocki N."/>
            <person name="Clum A."/>
            <person name="Dockter R.B."/>
            <person name="Fauchery L."/>
            <person name="Guy J."/>
            <person name="Iotti M."/>
            <person name="Le Tacon F."/>
            <person name="Lindquist E.A."/>
            <person name="Lipzen A."/>
            <person name="Malagnac F."/>
            <person name="Mello A."/>
            <person name="Molinier V."/>
            <person name="Miyauchi S."/>
            <person name="Poulain J."/>
            <person name="Riccioni C."/>
            <person name="Rubini A."/>
            <person name="Sitrit Y."/>
            <person name="Splivallo R."/>
            <person name="Traeger S."/>
            <person name="Wang M."/>
            <person name="Zifcakova L."/>
            <person name="Wipf D."/>
            <person name="Zambonelli A."/>
            <person name="Paolocci F."/>
            <person name="Nowrousian M."/>
            <person name="Ottonello S."/>
            <person name="Baldrian P."/>
            <person name="Spatafora J.W."/>
            <person name="Henrissat B."/>
            <person name="Nagy L.G."/>
            <person name="Aury J.M."/>
            <person name="Wincker P."/>
            <person name="Grigoriev I.V."/>
            <person name="Bonfante P."/>
            <person name="Martin F.M."/>
        </authorList>
    </citation>
    <scope>NUCLEOTIDE SEQUENCE [LARGE SCALE GENOMIC DNA]</scope>
    <source>
        <strain evidence="2 3">RN42</strain>
    </source>
</reference>
<name>A0A3N4HAV2_ASCIM</name>
<evidence type="ECO:0000313" key="2">
    <source>
        <dbReference type="EMBL" id="RPA70636.1"/>
    </source>
</evidence>
<gene>
    <name evidence="2" type="ORF">BJ508DRAFT_316350</name>
</gene>
<feature type="region of interest" description="Disordered" evidence="1">
    <location>
        <begin position="247"/>
        <end position="268"/>
    </location>
</feature>
<protein>
    <submittedName>
        <fullName evidence="2">Uncharacterized protein</fullName>
    </submittedName>
</protein>
<feature type="non-terminal residue" evidence="2">
    <location>
        <position position="1"/>
    </location>
</feature>
<feature type="compositionally biased region" description="Polar residues" evidence="1">
    <location>
        <begin position="16"/>
        <end position="36"/>
    </location>
</feature>